<dbReference type="EMBL" id="FUKR01000022">
    <property type="protein sequence ID" value="SJN23342.1"/>
    <property type="molecule type" value="Genomic_DNA"/>
</dbReference>
<evidence type="ECO:0000313" key="11">
    <source>
        <dbReference type="Proteomes" id="UP000196778"/>
    </source>
</evidence>
<dbReference type="NCBIfam" id="TIGR01916">
    <property type="entry name" value="F420_cofE"/>
    <property type="match status" value="1"/>
</dbReference>
<dbReference type="AlphaFoldDB" id="A0A1R4IU26"/>
<dbReference type="InterPro" id="IPR002847">
    <property type="entry name" value="F420-0_gamma-glut_ligase-dom"/>
</dbReference>
<dbReference type="Pfam" id="PF01996">
    <property type="entry name" value="F420_ligase"/>
    <property type="match status" value="1"/>
</dbReference>
<dbReference type="OrthoDB" id="9788295at2"/>
<dbReference type="PANTHER" id="PTHR47917">
    <property type="match status" value="1"/>
</dbReference>
<keyword evidence="5" id="KW-0630">Potassium</keyword>
<keyword evidence="6" id="KW-0342">GTP-binding</keyword>
<keyword evidence="2" id="KW-0479">Metal-binding</keyword>
<evidence type="ECO:0000256" key="3">
    <source>
        <dbReference type="ARBA" id="ARBA00022741"/>
    </source>
</evidence>
<gene>
    <name evidence="10" type="ORF">FM119_03590</name>
</gene>
<dbReference type="Gene3D" id="3.30.1330.100">
    <property type="entry name" value="CofE-like"/>
    <property type="match status" value="2"/>
</dbReference>
<dbReference type="GO" id="GO:0005525">
    <property type="term" value="F:GTP binding"/>
    <property type="evidence" value="ECO:0007669"/>
    <property type="project" value="UniProtKB-KW"/>
</dbReference>
<feature type="compositionally biased region" description="Low complexity" evidence="8">
    <location>
        <begin position="7"/>
        <end position="26"/>
    </location>
</feature>
<feature type="region of interest" description="Disordered" evidence="8">
    <location>
        <begin position="1"/>
        <end position="28"/>
    </location>
</feature>
<evidence type="ECO:0000256" key="2">
    <source>
        <dbReference type="ARBA" id="ARBA00022723"/>
    </source>
</evidence>
<keyword evidence="11" id="KW-1185">Reference proteome</keyword>
<keyword evidence="1" id="KW-0436">Ligase</keyword>
<evidence type="ECO:0000259" key="9">
    <source>
        <dbReference type="Pfam" id="PF01996"/>
    </source>
</evidence>
<dbReference type="InterPro" id="IPR008225">
    <property type="entry name" value="F420-0_g-glutamyl_ligase"/>
</dbReference>
<organism evidence="10 11">
    <name type="scientific">Mycetocola reblochoni REB411</name>
    <dbReference type="NCBI Taxonomy" id="1255698"/>
    <lineage>
        <taxon>Bacteria</taxon>
        <taxon>Bacillati</taxon>
        <taxon>Actinomycetota</taxon>
        <taxon>Actinomycetes</taxon>
        <taxon>Micrococcales</taxon>
        <taxon>Microbacteriaceae</taxon>
        <taxon>Mycetocola</taxon>
    </lineage>
</organism>
<dbReference type="Proteomes" id="UP000196778">
    <property type="component" value="Unassembled WGS sequence"/>
</dbReference>
<evidence type="ECO:0000256" key="8">
    <source>
        <dbReference type="SAM" id="MobiDB-lite"/>
    </source>
</evidence>
<dbReference type="SUPFAM" id="SSF144010">
    <property type="entry name" value="CofE-like"/>
    <property type="match status" value="1"/>
</dbReference>
<dbReference type="RefSeq" id="WP_087136315.1">
    <property type="nucleotide sequence ID" value="NZ_FUKR01000022.1"/>
</dbReference>
<evidence type="ECO:0000256" key="6">
    <source>
        <dbReference type="ARBA" id="ARBA00023134"/>
    </source>
</evidence>
<evidence type="ECO:0000256" key="5">
    <source>
        <dbReference type="ARBA" id="ARBA00022958"/>
    </source>
</evidence>
<keyword evidence="3" id="KW-0547">Nucleotide-binding</keyword>
<dbReference type="GO" id="GO:0046872">
    <property type="term" value="F:metal ion binding"/>
    <property type="evidence" value="ECO:0007669"/>
    <property type="project" value="UniProtKB-KW"/>
</dbReference>
<keyword evidence="4" id="KW-0460">Magnesium</keyword>
<evidence type="ECO:0000256" key="4">
    <source>
        <dbReference type="ARBA" id="ARBA00022842"/>
    </source>
</evidence>
<evidence type="ECO:0000256" key="7">
    <source>
        <dbReference type="ARBA" id="ARBA00023211"/>
    </source>
</evidence>
<accession>A0A1R4IU26</accession>
<dbReference type="PANTHER" id="PTHR47917:SF1">
    <property type="entry name" value="COENZYME F420:L-GLUTAMATE LIGASE"/>
    <property type="match status" value="1"/>
</dbReference>
<evidence type="ECO:0000313" key="10">
    <source>
        <dbReference type="EMBL" id="SJN23342.1"/>
    </source>
</evidence>
<protein>
    <recommendedName>
        <fullName evidence="9">Coenzyme F420:L-glutamate ligase-like domain-containing protein</fullName>
    </recommendedName>
</protein>
<dbReference type="GO" id="GO:0052618">
    <property type="term" value="F:coenzyme F420-0:L-glutamate ligase activity"/>
    <property type="evidence" value="ECO:0007669"/>
    <property type="project" value="TreeGrafter"/>
</dbReference>
<evidence type="ECO:0000256" key="1">
    <source>
        <dbReference type="ARBA" id="ARBA00022598"/>
    </source>
</evidence>
<feature type="domain" description="Coenzyme F420:L-glutamate ligase-like" evidence="9">
    <location>
        <begin position="40"/>
        <end position="239"/>
    </location>
</feature>
<proteinExistence type="predicted"/>
<sequence length="281" mass="28048">MSGPGAGQADPGQAGAGPAASGQAPGAAGGALVVRGVPGIPEITDGDDLGAIVAAALTDAGGVSDGDVVVVASKVVAKAEGRLVRAEDREQAITDEAVRVVASRTAPDGRTTRIVQTRHGFVMAAAGVDASNVPEGHVLLLPVDPDGSARALRRGIAERTGRRIGVVVTDTFGRPWRNGQTDLAVGAAGLAVVDDARGSVDRSGRPLSVSVAATVDQIASAADLVRGKASGTPVVVVSGLDVVTEEDGPGVAVLVRDAGSDMFRWGSDEAYARGRADAERG</sequence>
<reference evidence="11" key="1">
    <citation type="submission" date="2017-02" db="EMBL/GenBank/DDBJ databases">
        <authorList>
            <person name="Dridi B."/>
        </authorList>
    </citation>
    <scope>NUCLEOTIDE SEQUENCE [LARGE SCALE GENOMIC DNA]</scope>
    <source>
        <strain evidence="11">EB411</strain>
    </source>
</reference>
<keyword evidence="7" id="KW-0464">Manganese</keyword>
<name>A0A1R4IU26_9MICO</name>